<organism evidence="2 3">
    <name type="scientific">Armillaria solidipes</name>
    <dbReference type="NCBI Taxonomy" id="1076256"/>
    <lineage>
        <taxon>Eukaryota</taxon>
        <taxon>Fungi</taxon>
        <taxon>Dikarya</taxon>
        <taxon>Basidiomycota</taxon>
        <taxon>Agaricomycotina</taxon>
        <taxon>Agaricomycetes</taxon>
        <taxon>Agaricomycetidae</taxon>
        <taxon>Agaricales</taxon>
        <taxon>Marasmiineae</taxon>
        <taxon>Physalacriaceae</taxon>
        <taxon>Armillaria</taxon>
    </lineage>
</organism>
<dbReference type="STRING" id="1076256.A0A2H3B1M1"/>
<feature type="non-terminal residue" evidence="2">
    <location>
        <position position="1"/>
    </location>
</feature>
<feature type="non-terminal residue" evidence="2">
    <location>
        <position position="211"/>
    </location>
</feature>
<name>A0A2H3B1M1_9AGAR</name>
<gene>
    <name evidence="2" type="ORF">ARMSODRAFT_852371</name>
</gene>
<dbReference type="Proteomes" id="UP000218334">
    <property type="component" value="Unassembled WGS sequence"/>
</dbReference>
<evidence type="ECO:0000313" key="3">
    <source>
        <dbReference type="Proteomes" id="UP000218334"/>
    </source>
</evidence>
<sequence length="211" mass="24443">IMGVSPVEDYVHRPLDLESMSLYDWMCLCERSSDSSAHSGRARDEHVDEHDTDDDEREIGTGDLDGDSCCSDDDVQVDPDDLEDASDSLDRFIVEDDDSPSRKKIRRLQFSDGHPMHATHHVRVREDTDRHVPNFVGGLLPRKDKGDREYYCAAMLTLFKPWRTGHDLKQDALTSWDQAFQNHDFSDFHEKIMSNFNLRYECLDARDDYRA</sequence>
<reference evidence="3" key="1">
    <citation type="journal article" date="2017" name="Nat. Ecol. Evol.">
        <title>Genome expansion and lineage-specific genetic innovations in the forest pathogenic fungi Armillaria.</title>
        <authorList>
            <person name="Sipos G."/>
            <person name="Prasanna A.N."/>
            <person name="Walter M.C."/>
            <person name="O'Connor E."/>
            <person name="Balint B."/>
            <person name="Krizsan K."/>
            <person name="Kiss B."/>
            <person name="Hess J."/>
            <person name="Varga T."/>
            <person name="Slot J."/>
            <person name="Riley R."/>
            <person name="Boka B."/>
            <person name="Rigling D."/>
            <person name="Barry K."/>
            <person name="Lee J."/>
            <person name="Mihaltcheva S."/>
            <person name="LaButti K."/>
            <person name="Lipzen A."/>
            <person name="Waldron R."/>
            <person name="Moloney N.M."/>
            <person name="Sperisen C."/>
            <person name="Kredics L."/>
            <person name="Vagvoelgyi C."/>
            <person name="Patrignani A."/>
            <person name="Fitzpatrick D."/>
            <person name="Nagy I."/>
            <person name="Doyle S."/>
            <person name="Anderson J.B."/>
            <person name="Grigoriev I.V."/>
            <person name="Gueldener U."/>
            <person name="Muensterkoetter M."/>
            <person name="Nagy L.G."/>
        </authorList>
    </citation>
    <scope>NUCLEOTIDE SEQUENCE [LARGE SCALE GENOMIC DNA]</scope>
    <source>
        <strain evidence="3">28-4</strain>
    </source>
</reference>
<dbReference type="EMBL" id="KZ293495">
    <property type="protein sequence ID" value="PBK59898.1"/>
    <property type="molecule type" value="Genomic_DNA"/>
</dbReference>
<feature type="region of interest" description="Disordered" evidence="1">
    <location>
        <begin position="34"/>
        <end position="70"/>
    </location>
</feature>
<evidence type="ECO:0000313" key="2">
    <source>
        <dbReference type="EMBL" id="PBK59898.1"/>
    </source>
</evidence>
<evidence type="ECO:0000256" key="1">
    <source>
        <dbReference type="SAM" id="MobiDB-lite"/>
    </source>
</evidence>
<dbReference type="AlphaFoldDB" id="A0A2H3B1M1"/>
<protein>
    <submittedName>
        <fullName evidence="2">Uncharacterized protein</fullName>
    </submittedName>
</protein>
<keyword evidence="3" id="KW-1185">Reference proteome</keyword>
<proteinExistence type="predicted"/>
<accession>A0A2H3B1M1</accession>